<evidence type="ECO:0008006" key="3">
    <source>
        <dbReference type="Google" id="ProtNLM"/>
    </source>
</evidence>
<reference evidence="1 2" key="1">
    <citation type="journal article" date="2019" name="Int. J. Syst. Evol. Microbiol.">
        <title>The Global Catalogue of Microorganisms (GCM) 10K type strain sequencing project: providing services to taxonomists for standard genome sequencing and annotation.</title>
        <authorList>
            <consortium name="The Broad Institute Genomics Platform"/>
            <consortium name="The Broad Institute Genome Sequencing Center for Infectious Disease"/>
            <person name="Wu L."/>
            <person name="Ma J."/>
        </authorList>
    </citation>
    <scope>NUCLEOTIDE SEQUENCE [LARGE SCALE GENOMIC DNA]</scope>
    <source>
        <strain evidence="1 2">JCM 15628</strain>
    </source>
</reference>
<dbReference type="InterPro" id="IPR004378">
    <property type="entry name" value="F420H2_quin_Rdtase"/>
</dbReference>
<dbReference type="RefSeq" id="WP_344059619.1">
    <property type="nucleotide sequence ID" value="NZ_BAAAPU010000004.1"/>
</dbReference>
<gene>
    <name evidence="1" type="ORF">GCM10009817_12830</name>
</gene>
<evidence type="ECO:0000313" key="1">
    <source>
        <dbReference type="EMBL" id="GAA1974084.1"/>
    </source>
</evidence>
<sequence length="127" mass="13887">MDGPALPPTGTCELTTIGRRSGRARRIELWYVVVDGTIVLTGTPGARHWLANLRTHPRAVLHLLEPAGDLDVVAQEVTDPATRRRIAKQARRIQPWYAAQPYSVDDWVSGSPMVTLTPSGSSLPAPR</sequence>
<dbReference type="Gene3D" id="2.30.110.10">
    <property type="entry name" value="Electron Transport, Fmn-binding Protein, Chain A"/>
    <property type="match status" value="1"/>
</dbReference>
<proteinExistence type="predicted"/>
<dbReference type="EMBL" id="BAAAPU010000004">
    <property type="protein sequence ID" value="GAA1974084.1"/>
    <property type="molecule type" value="Genomic_DNA"/>
</dbReference>
<dbReference type="InterPro" id="IPR012349">
    <property type="entry name" value="Split_barrel_FMN-bd"/>
</dbReference>
<comment type="caution">
    <text evidence="1">The sequence shown here is derived from an EMBL/GenBank/DDBJ whole genome shotgun (WGS) entry which is preliminary data.</text>
</comment>
<dbReference type="Pfam" id="PF04075">
    <property type="entry name" value="F420H2_quin_red"/>
    <property type="match status" value="1"/>
</dbReference>
<dbReference type="Proteomes" id="UP001500013">
    <property type="component" value="Unassembled WGS sequence"/>
</dbReference>
<dbReference type="SUPFAM" id="SSF50475">
    <property type="entry name" value="FMN-binding split barrel"/>
    <property type="match status" value="1"/>
</dbReference>
<keyword evidence="2" id="KW-1185">Reference proteome</keyword>
<accession>A0ABN2RSC1</accession>
<name>A0ABN2RSC1_9MICO</name>
<organism evidence="1 2">
    <name type="scientific">Terrabacter lapilli</name>
    <dbReference type="NCBI Taxonomy" id="436231"/>
    <lineage>
        <taxon>Bacteria</taxon>
        <taxon>Bacillati</taxon>
        <taxon>Actinomycetota</taxon>
        <taxon>Actinomycetes</taxon>
        <taxon>Micrococcales</taxon>
        <taxon>Intrasporangiaceae</taxon>
        <taxon>Terrabacter</taxon>
    </lineage>
</organism>
<protein>
    <recommendedName>
        <fullName evidence="3">Deazaflavin-dependent oxidoreductase (Nitroreductase family)</fullName>
    </recommendedName>
</protein>
<evidence type="ECO:0000313" key="2">
    <source>
        <dbReference type="Proteomes" id="UP001500013"/>
    </source>
</evidence>